<evidence type="ECO:0000313" key="10">
    <source>
        <dbReference type="Proteomes" id="UP000198565"/>
    </source>
</evidence>
<dbReference type="InterPro" id="IPR013012">
    <property type="entry name" value="PTS_EIIB_3"/>
</dbReference>
<dbReference type="InterPro" id="IPR036095">
    <property type="entry name" value="PTS_EIIB-like_sf"/>
</dbReference>
<keyword evidence="10" id="KW-1185">Reference proteome</keyword>
<keyword evidence="5" id="KW-0598">Phosphotransferase system</keyword>
<dbReference type="STRING" id="334253.SAMN04487943_108181"/>
<evidence type="ECO:0000256" key="2">
    <source>
        <dbReference type="ARBA" id="ARBA00022553"/>
    </source>
</evidence>
<evidence type="ECO:0000256" key="6">
    <source>
        <dbReference type="ARBA" id="ARBA00022777"/>
    </source>
</evidence>
<dbReference type="Gene3D" id="3.40.50.2300">
    <property type="match status" value="1"/>
</dbReference>
<gene>
    <name evidence="9" type="ORF">SAMN04487943_108181</name>
</gene>
<dbReference type="InterPro" id="IPR003501">
    <property type="entry name" value="PTS_EIIB_2/3"/>
</dbReference>
<evidence type="ECO:0000256" key="7">
    <source>
        <dbReference type="PROSITE-ProRule" id="PRU00423"/>
    </source>
</evidence>
<evidence type="ECO:0000256" key="5">
    <source>
        <dbReference type="ARBA" id="ARBA00022683"/>
    </source>
</evidence>
<dbReference type="Proteomes" id="UP000198565">
    <property type="component" value="Unassembled WGS sequence"/>
</dbReference>
<keyword evidence="6" id="KW-0418">Kinase</keyword>
<keyword evidence="2" id="KW-0597">Phosphoprotein</keyword>
<keyword evidence="3" id="KW-0762">Sugar transport</keyword>
<dbReference type="EMBL" id="FOTR01000008">
    <property type="protein sequence ID" value="SFM14354.1"/>
    <property type="molecule type" value="Genomic_DNA"/>
</dbReference>
<keyword evidence="4" id="KW-0808">Transferase</keyword>
<proteinExistence type="predicted"/>
<dbReference type="GO" id="GO:0016301">
    <property type="term" value="F:kinase activity"/>
    <property type="evidence" value="ECO:0007669"/>
    <property type="project" value="UniProtKB-KW"/>
</dbReference>
<dbReference type="AlphaFoldDB" id="A0A1I4NFN7"/>
<feature type="domain" description="PTS EIIB type-3" evidence="8">
    <location>
        <begin position="1"/>
        <end position="102"/>
    </location>
</feature>
<dbReference type="GO" id="GO:0008982">
    <property type="term" value="F:protein-N(PI)-phosphohistidine-sugar phosphotransferase activity"/>
    <property type="evidence" value="ECO:0007669"/>
    <property type="project" value="InterPro"/>
</dbReference>
<evidence type="ECO:0000256" key="3">
    <source>
        <dbReference type="ARBA" id="ARBA00022597"/>
    </source>
</evidence>
<keyword evidence="1" id="KW-0813">Transport</keyword>
<protein>
    <submittedName>
        <fullName evidence="9">PTS system, cellobiose-specific IIB component</fullName>
    </submittedName>
</protein>
<name>A0A1I4NFN7_9BACI</name>
<organism evidence="9 10">
    <name type="scientific">Gracilibacillus orientalis</name>
    <dbReference type="NCBI Taxonomy" id="334253"/>
    <lineage>
        <taxon>Bacteria</taxon>
        <taxon>Bacillati</taxon>
        <taxon>Bacillota</taxon>
        <taxon>Bacilli</taxon>
        <taxon>Bacillales</taxon>
        <taxon>Bacillaceae</taxon>
        <taxon>Gracilibacillus</taxon>
    </lineage>
</organism>
<dbReference type="Pfam" id="PF02302">
    <property type="entry name" value="PTS_IIB"/>
    <property type="match status" value="1"/>
</dbReference>
<dbReference type="SUPFAM" id="SSF52794">
    <property type="entry name" value="PTS system IIB component-like"/>
    <property type="match status" value="1"/>
</dbReference>
<dbReference type="OrthoDB" id="9808134at2"/>
<accession>A0A1I4NFN7</accession>
<dbReference type="RefSeq" id="WP_091484515.1">
    <property type="nucleotide sequence ID" value="NZ_FOTR01000008.1"/>
</dbReference>
<feature type="modified residue" description="Phosphocysteine; by EIIA" evidence="7">
    <location>
        <position position="7"/>
    </location>
</feature>
<evidence type="ECO:0000256" key="1">
    <source>
        <dbReference type="ARBA" id="ARBA00022448"/>
    </source>
</evidence>
<dbReference type="GO" id="GO:0009401">
    <property type="term" value="P:phosphoenolpyruvate-dependent sugar phosphotransferase system"/>
    <property type="evidence" value="ECO:0007669"/>
    <property type="project" value="UniProtKB-KW"/>
</dbReference>
<evidence type="ECO:0000313" key="9">
    <source>
        <dbReference type="EMBL" id="SFM14354.1"/>
    </source>
</evidence>
<evidence type="ECO:0000256" key="4">
    <source>
        <dbReference type="ARBA" id="ARBA00022679"/>
    </source>
</evidence>
<dbReference type="CDD" id="cd05564">
    <property type="entry name" value="PTS_IIB_chitobiose_lichenan"/>
    <property type="match status" value="1"/>
</dbReference>
<dbReference type="PANTHER" id="PTHR34581">
    <property type="entry name" value="PTS SYSTEM N,N'-DIACETYLCHITOBIOSE-SPECIFIC EIIB COMPONENT"/>
    <property type="match status" value="1"/>
</dbReference>
<dbReference type="PROSITE" id="PS51100">
    <property type="entry name" value="PTS_EIIB_TYPE_3"/>
    <property type="match status" value="1"/>
</dbReference>
<dbReference type="InterPro" id="IPR051819">
    <property type="entry name" value="PTS_sugar-specific_EIIB"/>
</dbReference>
<reference evidence="10" key="1">
    <citation type="submission" date="2016-10" db="EMBL/GenBank/DDBJ databases">
        <authorList>
            <person name="Varghese N."/>
            <person name="Submissions S."/>
        </authorList>
    </citation>
    <scope>NUCLEOTIDE SEQUENCE [LARGE SCALE GENOMIC DNA]</scope>
    <source>
        <strain evidence="10">CGMCC 1.4250</strain>
    </source>
</reference>
<evidence type="ECO:0000259" key="8">
    <source>
        <dbReference type="PROSITE" id="PS51100"/>
    </source>
</evidence>
<dbReference type="PANTHER" id="PTHR34581:SF2">
    <property type="entry name" value="PTS SYSTEM N,N'-DIACETYLCHITOBIOSE-SPECIFIC EIIB COMPONENT"/>
    <property type="match status" value="1"/>
</dbReference>
<sequence>MKIILVCSAGMSTSMLVDKMKKASEKKVIDAEINAVAESELQNHLDDVDVVLIGPQVRYLEKGIREKVEPLGIKCDIIDQLAYGMMKGDQVLDQAIKLAKYK</sequence>